<dbReference type="InterPro" id="IPR001394">
    <property type="entry name" value="Peptidase_C19_UCH"/>
</dbReference>
<proteinExistence type="inferred from homology"/>
<evidence type="ECO:0000313" key="11">
    <source>
        <dbReference type="Proteomes" id="UP000614601"/>
    </source>
</evidence>
<dbReference type="Gene3D" id="3.90.70.10">
    <property type="entry name" value="Cysteine proteinases"/>
    <property type="match status" value="1"/>
</dbReference>
<keyword evidence="11" id="KW-1185">Reference proteome</keyword>
<evidence type="ECO:0000256" key="4">
    <source>
        <dbReference type="ARBA" id="ARBA00022786"/>
    </source>
</evidence>
<dbReference type="InterPro" id="IPR044635">
    <property type="entry name" value="UBP14-like"/>
</dbReference>
<dbReference type="Proteomes" id="UP000614601">
    <property type="component" value="Unassembled WGS sequence"/>
</dbReference>
<dbReference type="Pfam" id="PF00443">
    <property type="entry name" value="UCH"/>
    <property type="match status" value="1"/>
</dbReference>
<sequence>MPKVNVKWSGKQFEVDVNQELEPLVFKSQLFELTGVVPERQKVMVKGKTLADDNWNGVALTDGTMMMLLGSTGGIPQAVKPADENQKPDGEAKKLALPAGMVNLGNTCYMNATLQSFLTIPELVQGVQGWNARGAERARSDTYRLYTSSIRNLFSEMKSKPNGTVTPLVPLQLMHSLYPQFATKGERGGYEQQDANECFTELLREFSGCADINVGEGKVPVRRFLEGEFDVTMKNMESEEEPEQKSKETFLQLSCFLSQEVRYVQSGIKSKLTEEIEKNSQTLGRNCKYEKKTLISRLPAYLSIQMVRFFYKEKDQINAKILKDVKFPMILDVFDCSTPDLQAKLKPQRDAFKEYEDKAVEKIRTSKLGEESKMDVDVKYAPSDFEGDPGSNNSGFYQLNAIITHKGRSSNSGHYVAWVRVDDKKWAMCDDDEVHEVTEDQIQKLSGGGDWHCAYVLLYGPRRLPLLE</sequence>
<evidence type="ECO:0000256" key="1">
    <source>
        <dbReference type="ARBA" id="ARBA00000707"/>
    </source>
</evidence>
<accession>A0A811LNX0</accession>
<reference evidence="10" key="1">
    <citation type="submission" date="2020-09" db="EMBL/GenBank/DDBJ databases">
        <authorList>
            <person name="Kikuchi T."/>
        </authorList>
    </citation>
    <scope>NUCLEOTIDE SEQUENCE</scope>
    <source>
        <strain evidence="10">SH1</strain>
    </source>
</reference>
<dbReference type="PROSITE" id="PS00973">
    <property type="entry name" value="USP_2"/>
    <property type="match status" value="1"/>
</dbReference>
<dbReference type="SUPFAM" id="SSF54001">
    <property type="entry name" value="Cysteine proteinases"/>
    <property type="match status" value="1"/>
</dbReference>
<dbReference type="AlphaFoldDB" id="A0A811LNX0"/>
<evidence type="ECO:0000259" key="8">
    <source>
        <dbReference type="PROSITE" id="PS50053"/>
    </source>
</evidence>
<dbReference type="SUPFAM" id="SSF54236">
    <property type="entry name" value="Ubiquitin-like"/>
    <property type="match status" value="1"/>
</dbReference>
<keyword evidence="5 7" id="KW-0378">Hydrolase</keyword>
<feature type="domain" description="Ubiquitin-like" evidence="8">
    <location>
        <begin position="2"/>
        <end position="69"/>
    </location>
</feature>
<comment type="catalytic activity">
    <reaction evidence="1 7">
        <text>Thiol-dependent hydrolysis of ester, thioester, amide, peptide and isopeptide bonds formed by the C-terminal Gly of ubiquitin (a 76-residue protein attached to proteins as an intracellular targeting signal).</text>
        <dbReference type="EC" id="3.4.19.12"/>
    </reaction>
</comment>
<dbReference type="GO" id="GO:0043161">
    <property type="term" value="P:proteasome-mediated ubiquitin-dependent protein catabolic process"/>
    <property type="evidence" value="ECO:0007669"/>
    <property type="project" value="InterPro"/>
</dbReference>
<keyword evidence="3 7" id="KW-0645">Protease</keyword>
<evidence type="ECO:0000313" key="10">
    <source>
        <dbReference type="EMBL" id="CAD5229456.1"/>
    </source>
</evidence>
<dbReference type="Proteomes" id="UP000783686">
    <property type="component" value="Unassembled WGS sequence"/>
</dbReference>
<evidence type="ECO:0000256" key="3">
    <source>
        <dbReference type="ARBA" id="ARBA00022670"/>
    </source>
</evidence>
<dbReference type="InterPro" id="IPR000626">
    <property type="entry name" value="Ubiquitin-like_dom"/>
</dbReference>
<gene>
    <name evidence="10" type="ORF">BOKJ2_LOCUS13515</name>
</gene>
<name>A0A811LNX0_9BILA</name>
<comment type="similarity">
    <text evidence="2">Belongs to the peptidase C19 family. USP14/UBP6 subfamily.</text>
</comment>
<dbReference type="SMART" id="SM00213">
    <property type="entry name" value="UBQ"/>
    <property type="match status" value="1"/>
</dbReference>
<dbReference type="EC" id="3.4.19.12" evidence="7"/>
<dbReference type="CDD" id="cd02657">
    <property type="entry name" value="Peptidase_C19A"/>
    <property type="match status" value="1"/>
</dbReference>
<evidence type="ECO:0000256" key="5">
    <source>
        <dbReference type="ARBA" id="ARBA00022801"/>
    </source>
</evidence>
<evidence type="ECO:0000256" key="6">
    <source>
        <dbReference type="ARBA" id="ARBA00022807"/>
    </source>
</evidence>
<keyword evidence="4 7" id="KW-0833">Ubl conjugation pathway</keyword>
<dbReference type="Pfam" id="PF00240">
    <property type="entry name" value="ubiquitin"/>
    <property type="match status" value="1"/>
</dbReference>
<dbReference type="GO" id="GO:0061136">
    <property type="term" value="P:regulation of proteasomal protein catabolic process"/>
    <property type="evidence" value="ECO:0007669"/>
    <property type="project" value="TreeGrafter"/>
</dbReference>
<dbReference type="CDD" id="cd16104">
    <property type="entry name" value="Ubl_USP14_like"/>
    <property type="match status" value="1"/>
</dbReference>
<dbReference type="EMBL" id="CAJFCW020000006">
    <property type="protein sequence ID" value="CAG9126700.1"/>
    <property type="molecule type" value="Genomic_DNA"/>
</dbReference>
<dbReference type="GO" id="GO:0016579">
    <property type="term" value="P:protein deubiquitination"/>
    <property type="evidence" value="ECO:0007669"/>
    <property type="project" value="InterPro"/>
</dbReference>
<protein>
    <recommendedName>
        <fullName evidence="7">Ubiquitin carboxyl-terminal hydrolase</fullName>
        <ecNumber evidence="7">3.4.19.12</ecNumber>
    </recommendedName>
</protein>
<dbReference type="Gene3D" id="3.10.20.90">
    <property type="entry name" value="Phosphatidylinositol 3-kinase Catalytic Subunit, Chain A, domain 1"/>
    <property type="match status" value="1"/>
</dbReference>
<dbReference type="InterPro" id="IPR018200">
    <property type="entry name" value="USP_CS"/>
</dbReference>
<keyword evidence="6 7" id="KW-0788">Thiol protease</keyword>
<dbReference type="PANTHER" id="PTHR43982">
    <property type="entry name" value="UBIQUITIN CARBOXYL-TERMINAL HYDROLASE"/>
    <property type="match status" value="1"/>
</dbReference>
<evidence type="ECO:0000259" key="9">
    <source>
        <dbReference type="PROSITE" id="PS50235"/>
    </source>
</evidence>
<dbReference type="PROSITE" id="PS50235">
    <property type="entry name" value="USP_3"/>
    <property type="match status" value="1"/>
</dbReference>
<comment type="caution">
    <text evidence="10">The sequence shown here is derived from an EMBL/GenBank/DDBJ whole genome shotgun (WGS) entry which is preliminary data.</text>
</comment>
<dbReference type="GO" id="GO:0004843">
    <property type="term" value="F:cysteine-type deubiquitinase activity"/>
    <property type="evidence" value="ECO:0007669"/>
    <property type="project" value="UniProtKB-UniRule"/>
</dbReference>
<evidence type="ECO:0000256" key="2">
    <source>
        <dbReference type="ARBA" id="ARBA00008739"/>
    </source>
</evidence>
<feature type="domain" description="USP" evidence="9">
    <location>
        <begin position="99"/>
        <end position="462"/>
    </location>
</feature>
<dbReference type="InterPro" id="IPR038765">
    <property type="entry name" value="Papain-like_cys_pep_sf"/>
</dbReference>
<evidence type="ECO:0000256" key="7">
    <source>
        <dbReference type="RuleBase" id="RU366025"/>
    </source>
</evidence>
<dbReference type="GO" id="GO:0070628">
    <property type="term" value="F:proteasome binding"/>
    <property type="evidence" value="ECO:0007669"/>
    <property type="project" value="TreeGrafter"/>
</dbReference>
<dbReference type="InterPro" id="IPR028889">
    <property type="entry name" value="USP"/>
</dbReference>
<dbReference type="PANTHER" id="PTHR43982:SF1">
    <property type="entry name" value="UBIQUITIN CARBOXYL-TERMINAL HYDROLASE 14"/>
    <property type="match status" value="1"/>
</dbReference>
<organism evidence="10 11">
    <name type="scientific">Bursaphelenchus okinawaensis</name>
    <dbReference type="NCBI Taxonomy" id="465554"/>
    <lineage>
        <taxon>Eukaryota</taxon>
        <taxon>Metazoa</taxon>
        <taxon>Ecdysozoa</taxon>
        <taxon>Nematoda</taxon>
        <taxon>Chromadorea</taxon>
        <taxon>Rhabditida</taxon>
        <taxon>Tylenchina</taxon>
        <taxon>Tylenchomorpha</taxon>
        <taxon>Aphelenchoidea</taxon>
        <taxon>Aphelenchoididae</taxon>
        <taxon>Bursaphelenchus</taxon>
    </lineage>
</organism>
<dbReference type="InterPro" id="IPR029071">
    <property type="entry name" value="Ubiquitin-like_domsf"/>
</dbReference>
<dbReference type="EMBL" id="CAJFDH010000006">
    <property type="protein sequence ID" value="CAD5229456.1"/>
    <property type="molecule type" value="Genomic_DNA"/>
</dbReference>
<dbReference type="PROSITE" id="PS50053">
    <property type="entry name" value="UBIQUITIN_2"/>
    <property type="match status" value="1"/>
</dbReference>
<dbReference type="PROSITE" id="PS00972">
    <property type="entry name" value="USP_1"/>
    <property type="match status" value="1"/>
</dbReference>
<dbReference type="OrthoDB" id="333239at2759"/>